<accession>A0AAU1IAV4</accession>
<evidence type="ECO:0008006" key="3">
    <source>
        <dbReference type="Google" id="ProtNLM"/>
    </source>
</evidence>
<feature type="chain" id="PRO_5043367403" description="Secreted protein" evidence="1">
    <location>
        <begin position="27"/>
        <end position="187"/>
    </location>
</feature>
<evidence type="ECO:0000256" key="1">
    <source>
        <dbReference type="SAM" id="SignalP"/>
    </source>
</evidence>
<keyword evidence="1" id="KW-0732">Signal</keyword>
<organism evidence="2">
    <name type="scientific">Streptomyces sp. NBC_00180</name>
    <dbReference type="NCBI Taxonomy" id="2903632"/>
    <lineage>
        <taxon>Bacteria</taxon>
        <taxon>Bacillati</taxon>
        <taxon>Actinomycetota</taxon>
        <taxon>Actinomycetes</taxon>
        <taxon>Kitasatosporales</taxon>
        <taxon>Streptomycetaceae</taxon>
        <taxon>Streptomyces</taxon>
    </lineage>
</organism>
<feature type="signal peptide" evidence="1">
    <location>
        <begin position="1"/>
        <end position="26"/>
    </location>
</feature>
<dbReference type="AlphaFoldDB" id="A0AAU1IAV4"/>
<protein>
    <recommendedName>
        <fullName evidence="3">Secreted protein</fullName>
    </recommendedName>
</protein>
<dbReference type="EMBL" id="CP108140">
    <property type="protein sequence ID" value="WTP91769.1"/>
    <property type="molecule type" value="Genomic_DNA"/>
</dbReference>
<evidence type="ECO:0000313" key="2">
    <source>
        <dbReference type="EMBL" id="WTP91769.1"/>
    </source>
</evidence>
<gene>
    <name evidence="2" type="ORF">OG477_44100</name>
</gene>
<reference evidence="2" key="1">
    <citation type="submission" date="2022-10" db="EMBL/GenBank/DDBJ databases">
        <title>The complete genomes of actinobacterial strains from the NBC collection.</title>
        <authorList>
            <person name="Joergensen T.S."/>
            <person name="Alvarez Arevalo M."/>
            <person name="Sterndorff E.B."/>
            <person name="Faurdal D."/>
            <person name="Vuksanovic O."/>
            <person name="Mourched A.-S."/>
            <person name="Charusanti P."/>
            <person name="Shaw S."/>
            <person name="Blin K."/>
            <person name="Weber T."/>
        </authorList>
    </citation>
    <scope>NUCLEOTIDE SEQUENCE</scope>
    <source>
        <strain evidence="2">NBC 00180</strain>
    </source>
</reference>
<proteinExistence type="predicted"/>
<name>A0AAU1IAV4_9ACTN</name>
<sequence>MRYARTALAAATAFLALTTLNGTAHANDDHGNGDTNTNCTIKNTGDHNTGACGNISYGDNATTGNGRGAGSAPAPLVMHPFFVNGSLSAQTVLTLQSASGCTVAPPNGSPLTQEHAFVVTFNFASDTNCQAQYSVNDAPSGENLGVLTVNMQVGETFGVDIITCSSTTARVSCTGGGTFRNAITVSD</sequence>